<organism evidence="1 2">
    <name type="scientific">Mycena albidolilacea</name>
    <dbReference type="NCBI Taxonomy" id="1033008"/>
    <lineage>
        <taxon>Eukaryota</taxon>
        <taxon>Fungi</taxon>
        <taxon>Dikarya</taxon>
        <taxon>Basidiomycota</taxon>
        <taxon>Agaricomycotina</taxon>
        <taxon>Agaricomycetes</taxon>
        <taxon>Agaricomycetidae</taxon>
        <taxon>Agaricales</taxon>
        <taxon>Marasmiineae</taxon>
        <taxon>Mycenaceae</taxon>
        <taxon>Mycena</taxon>
    </lineage>
</organism>
<sequence length="221" mass="23807">MPARALGVALTTRPGCVTHAHHNLLARGVLSTIQPLPPPRALPPPPSYGAASRVVLPLAHCPVFTNSRFRSQSLRISPLAFAPARARHSPLPTAMSSASAPCTLSLAVTPPVEIGDDHDVWRGGSFWRKEERTPECEREVKRCAQAFRTPVSSEGKYCLPARQMERSVAGVAVLIRVARLTRLLGGWMEGALGALEEGGDTLALRDGIAPVDWEAEVKMEV</sequence>
<accession>A0AAD7EJM1</accession>
<reference evidence="1" key="1">
    <citation type="submission" date="2023-03" db="EMBL/GenBank/DDBJ databases">
        <title>Massive genome expansion in bonnet fungi (Mycena s.s.) driven by repeated elements and novel gene families across ecological guilds.</title>
        <authorList>
            <consortium name="Lawrence Berkeley National Laboratory"/>
            <person name="Harder C.B."/>
            <person name="Miyauchi S."/>
            <person name="Viragh M."/>
            <person name="Kuo A."/>
            <person name="Thoen E."/>
            <person name="Andreopoulos B."/>
            <person name="Lu D."/>
            <person name="Skrede I."/>
            <person name="Drula E."/>
            <person name="Henrissat B."/>
            <person name="Morin E."/>
            <person name="Kohler A."/>
            <person name="Barry K."/>
            <person name="LaButti K."/>
            <person name="Morin E."/>
            <person name="Salamov A."/>
            <person name="Lipzen A."/>
            <person name="Mereny Z."/>
            <person name="Hegedus B."/>
            <person name="Baldrian P."/>
            <person name="Stursova M."/>
            <person name="Weitz H."/>
            <person name="Taylor A."/>
            <person name="Grigoriev I.V."/>
            <person name="Nagy L.G."/>
            <person name="Martin F."/>
            <person name="Kauserud H."/>
        </authorList>
    </citation>
    <scope>NUCLEOTIDE SEQUENCE</scope>
    <source>
        <strain evidence="1">CBHHK002</strain>
    </source>
</reference>
<protein>
    <submittedName>
        <fullName evidence="1">Uncharacterized protein</fullName>
    </submittedName>
</protein>
<evidence type="ECO:0000313" key="2">
    <source>
        <dbReference type="Proteomes" id="UP001218218"/>
    </source>
</evidence>
<name>A0AAD7EJM1_9AGAR</name>
<dbReference type="EMBL" id="JARIHO010000035">
    <property type="protein sequence ID" value="KAJ7331435.1"/>
    <property type="molecule type" value="Genomic_DNA"/>
</dbReference>
<gene>
    <name evidence="1" type="ORF">DFH08DRAFT_1083931</name>
</gene>
<evidence type="ECO:0000313" key="1">
    <source>
        <dbReference type="EMBL" id="KAJ7331435.1"/>
    </source>
</evidence>
<dbReference type="Proteomes" id="UP001218218">
    <property type="component" value="Unassembled WGS sequence"/>
</dbReference>
<proteinExistence type="predicted"/>
<dbReference type="AlphaFoldDB" id="A0AAD7EJM1"/>
<comment type="caution">
    <text evidence="1">The sequence shown here is derived from an EMBL/GenBank/DDBJ whole genome shotgun (WGS) entry which is preliminary data.</text>
</comment>
<keyword evidence="2" id="KW-1185">Reference proteome</keyword>